<dbReference type="Proteomes" id="UP000591131">
    <property type="component" value="Unassembled WGS sequence"/>
</dbReference>
<accession>A0A7J6LN02</accession>
<comment type="caution">
    <text evidence="1">The sequence shown here is derived from an EMBL/GenBank/DDBJ whole genome shotgun (WGS) entry which is preliminary data.</text>
</comment>
<organism evidence="1 2">
    <name type="scientific">Perkinsus chesapeaki</name>
    <name type="common">Clam parasite</name>
    <name type="synonym">Perkinsus andrewsi</name>
    <dbReference type="NCBI Taxonomy" id="330153"/>
    <lineage>
        <taxon>Eukaryota</taxon>
        <taxon>Sar</taxon>
        <taxon>Alveolata</taxon>
        <taxon>Perkinsozoa</taxon>
        <taxon>Perkinsea</taxon>
        <taxon>Perkinsida</taxon>
        <taxon>Perkinsidae</taxon>
        <taxon>Perkinsus</taxon>
    </lineage>
</organism>
<sequence length="337" mass="37063">MPHCTASLLAGLQHKTADEVIPQELTALTWKYLTRRVFIPTLSPTCLKTIETRLDRLVLQDKQSMDLVADSGVAYFKSEDDSKIFVLDKLGKMLHPRSLQGSGLMMQLAGIEPESAALYTFQWNSSKGVMELHVDSSDRSDEPECCWSADGLLQARPLFAACGRNIFVANCGLQGSNPVAAIDVKCSVGNGDDDPDKWIKILAPLPGELIRAISVHACKDTSRIICAMEHSIWVTDLCLTTLSHGAPIVWTKIGNLAEGERVSQLVGISDNVVVGLFTRSGGLRTLRSIDLVNGVFKDIMSMKEEQVSMFLTKDHIWMASMIDEGVPQFAVVDLEWI</sequence>
<dbReference type="AlphaFoldDB" id="A0A7J6LN02"/>
<evidence type="ECO:0000313" key="1">
    <source>
        <dbReference type="EMBL" id="KAF4660486.1"/>
    </source>
</evidence>
<protein>
    <submittedName>
        <fullName evidence="1">Uncharacterized protein</fullName>
    </submittedName>
</protein>
<proteinExistence type="predicted"/>
<reference evidence="1 2" key="1">
    <citation type="submission" date="2020-04" db="EMBL/GenBank/DDBJ databases">
        <title>Perkinsus chesapeaki whole genome sequence.</title>
        <authorList>
            <person name="Bogema D.R."/>
        </authorList>
    </citation>
    <scope>NUCLEOTIDE SEQUENCE [LARGE SCALE GENOMIC DNA]</scope>
    <source>
        <strain evidence="1">ATCC PRA-425</strain>
    </source>
</reference>
<evidence type="ECO:0000313" key="2">
    <source>
        <dbReference type="Proteomes" id="UP000591131"/>
    </source>
</evidence>
<dbReference type="OrthoDB" id="417012at2759"/>
<keyword evidence="2" id="KW-1185">Reference proteome</keyword>
<gene>
    <name evidence="1" type="ORF">FOL47_007150</name>
</gene>
<name>A0A7J6LN02_PERCH</name>
<dbReference type="EMBL" id="JAAPAO010000411">
    <property type="protein sequence ID" value="KAF4660486.1"/>
    <property type="molecule type" value="Genomic_DNA"/>
</dbReference>